<comment type="similarity">
    <text evidence="2">Belongs to the SUA5 family.</text>
</comment>
<feature type="domain" description="YrdC-like" evidence="12">
    <location>
        <begin position="8"/>
        <end position="184"/>
    </location>
</feature>
<dbReference type="GO" id="GO:0005737">
    <property type="term" value="C:cytoplasm"/>
    <property type="evidence" value="ECO:0007669"/>
    <property type="project" value="UniProtKB-SubCell"/>
</dbReference>
<keyword evidence="7" id="KW-0548">Nucleotidyltransferase</keyword>
<dbReference type="Pfam" id="PF01300">
    <property type="entry name" value="Sua5_yciO_yrdC"/>
    <property type="match status" value="1"/>
</dbReference>
<dbReference type="eggNOG" id="COG0009">
    <property type="taxonomic scope" value="Bacteria"/>
</dbReference>
<evidence type="ECO:0000256" key="1">
    <source>
        <dbReference type="ARBA" id="ARBA00004496"/>
    </source>
</evidence>
<evidence type="ECO:0000256" key="11">
    <source>
        <dbReference type="ARBA" id="ARBA00048366"/>
    </source>
</evidence>
<evidence type="ECO:0000256" key="7">
    <source>
        <dbReference type="ARBA" id="ARBA00022695"/>
    </source>
</evidence>
<dbReference type="SUPFAM" id="SSF55821">
    <property type="entry name" value="YrdC/RibB"/>
    <property type="match status" value="1"/>
</dbReference>
<dbReference type="Proteomes" id="UP000014541">
    <property type="component" value="Unassembled WGS sequence"/>
</dbReference>
<evidence type="ECO:0000313" key="13">
    <source>
        <dbReference type="EMBL" id="EPF30840.1"/>
    </source>
</evidence>
<dbReference type="HOGENOM" id="CLU_031397_3_2_12"/>
<gene>
    <name evidence="13" type="ORF">HMPREF9194_01165</name>
</gene>
<dbReference type="InterPro" id="IPR017945">
    <property type="entry name" value="DHBP_synth_RibB-like_a/b_dom"/>
</dbReference>
<dbReference type="Gene3D" id="3.90.870.10">
    <property type="entry name" value="DHBP synthase"/>
    <property type="match status" value="1"/>
</dbReference>
<dbReference type="RefSeq" id="WP_016525451.1">
    <property type="nucleotide sequence ID" value="NZ_KE332518.1"/>
</dbReference>
<evidence type="ECO:0000256" key="6">
    <source>
        <dbReference type="ARBA" id="ARBA00022694"/>
    </source>
</evidence>
<dbReference type="InterPro" id="IPR050156">
    <property type="entry name" value="TC-AMP_synthase_SUA5"/>
</dbReference>
<dbReference type="PANTHER" id="PTHR17490:SF16">
    <property type="entry name" value="THREONYLCARBAMOYL-AMP SYNTHASE"/>
    <property type="match status" value="1"/>
</dbReference>
<dbReference type="GO" id="GO:0000049">
    <property type="term" value="F:tRNA binding"/>
    <property type="evidence" value="ECO:0007669"/>
    <property type="project" value="TreeGrafter"/>
</dbReference>
<evidence type="ECO:0000313" key="14">
    <source>
        <dbReference type="Proteomes" id="UP000014541"/>
    </source>
</evidence>
<comment type="catalytic activity">
    <reaction evidence="11">
        <text>L-threonine + hydrogencarbonate + ATP = L-threonylcarbamoyladenylate + diphosphate + H2O</text>
        <dbReference type="Rhea" id="RHEA:36407"/>
        <dbReference type="ChEBI" id="CHEBI:15377"/>
        <dbReference type="ChEBI" id="CHEBI:17544"/>
        <dbReference type="ChEBI" id="CHEBI:30616"/>
        <dbReference type="ChEBI" id="CHEBI:33019"/>
        <dbReference type="ChEBI" id="CHEBI:57926"/>
        <dbReference type="ChEBI" id="CHEBI:73682"/>
        <dbReference type="EC" id="2.7.7.87"/>
    </reaction>
</comment>
<dbReference type="GO" id="GO:0005524">
    <property type="term" value="F:ATP binding"/>
    <property type="evidence" value="ECO:0007669"/>
    <property type="project" value="UniProtKB-KW"/>
</dbReference>
<dbReference type="STRING" id="1125699.HMPREF9194_01165"/>
<name>S3K009_TREMA</name>
<accession>S3K009</accession>
<dbReference type="GO" id="GO:0006450">
    <property type="term" value="P:regulation of translational fidelity"/>
    <property type="evidence" value="ECO:0007669"/>
    <property type="project" value="TreeGrafter"/>
</dbReference>
<dbReference type="PANTHER" id="PTHR17490">
    <property type="entry name" value="SUA5"/>
    <property type="match status" value="1"/>
</dbReference>
<comment type="subcellular location">
    <subcellularLocation>
        <location evidence="1">Cytoplasm</location>
    </subcellularLocation>
</comment>
<organism evidence="13 14">
    <name type="scientific">Treponema maltophilum ATCC 51939</name>
    <dbReference type="NCBI Taxonomy" id="1125699"/>
    <lineage>
        <taxon>Bacteria</taxon>
        <taxon>Pseudomonadati</taxon>
        <taxon>Spirochaetota</taxon>
        <taxon>Spirochaetia</taxon>
        <taxon>Spirochaetales</taxon>
        <taxon>Treponemataceae</taxon>
        <taxon>Treponema</taxon>
    </lineage>
</organism>
<dbReference type="PROSITE" id="PS51163">
    <property type="entry name" value="YRDC"/>
    <property type="match status" value="1"/>
</dbReference>
<evidence type="ECO:0000256" key="8">
    <source>
        <dbReference type="ARBA" id="ARBA00022741"/>
    </source>
</evidence>
<evidence type="ECO:0000259" key="12">
    <source>
        <dbReference type="PROSITE" id="PS51163"/>
    </source>
</evidence>
<dbReference type="GO" id="GO:0003725">
    <property type="term" value="F:double-stranded RNA binding"/>
    <property type="evidence" value="ECO:0007669"/>
    <property type="project" value="InterPro"/>
</dbReference>
<dbReference type="PATRIC" id="fig|1125699.3.peg.1186"/>
<evidence type="ECO:0000256" key="2">
    <source>
        <dbReference type="ARBA" id="ARBA00007663"/>
    </source>
</evidence>
<dbReference type="EMBL" id="ATFF01000006">
    <property type="protein sequence ID" value="EPF30840.1"/>
    <property type="molecule type" value="Genomic_DNA"/>
</dbReference>
<dbReference type="GO" id="GO:0008033">
    <property type="term" value="P:tRNA processing"/>
    <property type="evidence" value="ECO:0007669"/>
    <property type="project" value="UniProtKB-KW"/>
</dbReference>
<dbReference type="OrthoDB" id="9814580at2"/>
<dbReference type="AlphaFoldDB" id="S3K009"/>
<keyword evidence="8" id="KW-0547">Nucleotide-binding</keyword>
<sequence length="190" mass="20420">MILQKSDADCLSSVSEALLEGKVVIIPTDTVYGFSGIVPLSEGAIRRIKGRDEGKPFIQLIADPEDIARYSPTIVPDKIRSHMPGALTVIVPTQNASGGHTTTAFRCPDDEWLRSLIRACKTPLYSTSVNRSGAPVIADVKIMEKEFGSEVFCIVDGGAQKQSLPSTIVDITGGEIKILRQGIVHIESGD</sequence>
<comment type="caution">
    <text evidence="13">The sequence shown here is derived from an EMBL/GenBank/DDBJ whole genome shotgun (WGS) entry which is preliminary data.</text>
</comment>
<protein>
    <recommendedName>
        <fullName evidence="10">L-threonylcarbamoyladenylate synthase</fullName>
        <ecNumber evidence="3">2.7.7.87</ecNumber>
    </recommendedName>
    <alternativeName>
        <fullName evidence="10">L-threonylcarbamoyladenylate synthase</fullName>
    </alternativeName>
</protein>
<keyword evidence="4" id="KW-0963">Cytoplasm</keyword>
<evidence type="ECO:0000256" key="9">
    <source>
        <dbReference type="ARBA" id="ARBA00022840"/>
    </source>
</evidence>
<keyword evidence="9" id="KW-0067">ATP-binding</keyword>
<keyword evidence="14" id="KW-1185">Reference proteome</keyword>
<keyword evidence="5" id="KW-0808">Transferase</keyword>
<evidence type="ECO:0000256" key="5">
    <source>
        <dbReference type="ARBA" id="ARBA00022679"/>
    </source>
</evidence>
<evidence type="ECO:0000256" key="4">
    <source>
        <dbReference type="ARBA" id="ARBA00022490"/>
    </source>
</evidence>
<proteinExistence type="inferred from homology"/>
<evidence type="ECO:0000256" key="10">
    <source>
        <dbReference type="ARBA" id="ARBA00029774"/>
    </source>
</evidence>
<evidence type="ECO:0000256" key="3">
    <source>
        <dbReference type="ARBA" id="ARBA00012584"/>
    </source>
</evidence>
<dbReference type="EC" id="2.7.7.87" evidence="3"/>
<dbReference type="InterPro" id="IPR006070">
    <property type="entry name" value="Sua5-like_dom"/>
</dbReference>
<dbReference type="GO" id="GO:0061710">
    <property type="term" value="F:L-threonylcarbamoyladenylate synthase"/>
    <property type="evidence" value="ECO:0007669"/>
    <property type="project" value="UniProtKB-EC"/>
</dbReference>
<keyword evidence="6" id="KW-0819">tRNA processing</keyword>
<reference evidence="13 14" key="1">
    <citation type="submission" date="2013-04" db="EMBL/GenBank/DDBJ databases">
        <title>The Genome Sequence of Treponema maltophilum ATCC 51939.</title>
        <authorList>
            <consortium name="The Broad Institute Genomics Platform"/>
            <person name="Earl A."/>
            <person name="Ward D."/>
            <person name="Feldgarden M."/>
            <person name="Gevers D."/>
            <person name="Leonetti C."/>
            <person name="Blanton J.M."/>
            <person name="Dewhirst F.E."/>
            <person name="Izard J."/>
            <person name="Walker B."/>
            <person name="Young S."/>
            <person name="Zeng Q."/>
            <person name="Gargeya S."/>
            <person name="Fitzgerald M."/>
            <person name="Haas B."/>
            <person name="Abouelleil A."/>
            <person name="Allen A.W."/>
            <person name="Alvarado L."/>
            <person name="Arachchi H.M."/>
            <person name="Berlin A.M."/>
            <person name="Chapman S.B."/>
            <person name="Gainer-Dewar J."/>
            <person name="Goldberg J."/>
            <person name="Griggs A."/>
            <person name="Gujja S."/>
            <person name="Hansen M."/>
            <person name="Howarth C."/>
            <person name="Imamovic A."/>
            <person name="Ireland A."/>
            <person name="Larimer J."/>
            <person name="McCowan C."/>
            <person name="Murphy C."/>
            <person name="Pearson M."/>
            <person name="Poon T.W."/>
            <person name="Priest M."/>
            <person name="Roberts A."/>
            <person name="Saif S."/>
            <person name="Shea T."/>
            <person name="Sisk P."/>
            <person name="Sykes S."/>
            <person name="Wortman J."/>
            <person name="Nusbaum C."/>
            <person name="Birren B."/>
        </authorList>
    </citation>
    <scope>NUCLEOTIDE SEQUENCE [LARGE SCALE GENOMIC DNA]</scope>
    <source>
        <strain evidence="13 14">ATCC 51939</strain>
    </source>
</reference>